<dbReference type="CDD" id="cd06571">
    <property type="entry name" value="Bac_DnaA_C"/>
    <property type="match status" value="1"/>
</dbReference>
<dbReference type="GO" id="GO:0006275">
    <property type="term" value="P:regulation of DNA replication"/>
    <property type="evidence" value="ECO:0007669"/>
    <property type="project" value="InterPro"/>
</dbReference>
<name>A0A4U6BT00_9BRAD</name>
<sequence length="125" mass="13422">MLEIRSSASGFSPPQSSSSAEFRPNDICRLVIACVAADFGLAAADLENGLRGSQRAALARQIAMYLAHVGFSLTFEVIGRAFGRDRTTIAHACRVVEDARDDIWFDCRVATLELMSRAAAGGDGR</sequence>
<protein>
    <submittedName>
        <fullName evidence="3">DNA replication initiation protein</fullName>
    </submittedName>
</protein>
<dbReference type="OrthoDB" id="8480222at2"/>
<dbReference type="AlphaFoldDB" id="A0A4U6BT00"/>
<proteinExistence type="predicted"/>
<dbReference type="EMBL" id="LBIA02000001">
    <property type="protein sequence ID" value="TKT73722.1"/>
    <property type="molecule type" value="Genomic_DNA"/>
</dbReference>
<evidence type="ECO:0000259" key="2">
    <source>
        <dbReference type="SMART" id="SM00760"/>
    </source>
</evidence>
<organism evidence="3 4">
    <name type="scientific">Afipia massiliensis</name>
    <dbReference type="NCBI Taxonomy" id="211460"/>
    <lineage>
        <taxon>Bacteria</taxon>
        <taxon>Pseudomonadati</taxon>
        <taxon>Pseudomonadota</taxon>
        <taxon>Alphaproteobacteria</taxon>
        <taxon>Hyphomicrobiales</taxon>
        <taxon>Nitrobacteraceae</taxon>
        <taxon>Afipia</taxon>
    </lineage>
</organism>
<evidence type="ECO:0000313" key="4">
    <source>
        <dbReference type="Proteomes" id="UP000034832"/>
    </source>
</evidence>
<dbReference type="InterPro" id="IPR010921">
    <property type="entry name" value="Trp_repressor/repl_initiator"/>
</dbReference>
<dbReference type="Gene3D" id="1.10.1750.10">
    <property type="match status" value="1"/>
</dbReference>
<feature type="compositionally biased region" description="Low complexity" evidence="1">
    <location>
        <begin position="1"/>
        <end position="20"/>
    </location>
</feature>
<gene>
    <name evidence="3" type="ORF">YH63_021110</name>
</gene>
<dbReference type="Pfam" id="PF08299">
    <property type="entry name" value="Bac_DnaA_C"/>
    <property type="match status" value="1"/>
</dbReference>
<dbReference type="GO" id="GO:0005524">
    <property type="term" value="F:ATP binding"/>
    <property type="evidence" value="ECO:0007669"/>
    <property type="project" value="InterPro"/>
</dbReference>
<dbReference type="STRING" id="211460.YH63_20840"/>
<dbReference type="GO" id="GO:0043565">
    <property type="term" value="F:sequence-specific DNA binding"/>
    <property type="evidence" value="ECO:0007669"/>
    <property type="project" value="InterPro"/>
</dbReference>
<dbReference type="GO" id="GO:0006270">
    <property type="term" value="P:DNA replication initiation"/>
    <property type="evidence" value="ECO:0007669"/>
    <property type="project" value="InterPro"/>
</dbReference>
<feature type="domain" description="Chromosomal replication initiator DnaA C-terminal" evidence="2">
    <location>
        <begin position="27"/>
        <end position="96"/>
    </location>
</feature>
<comment type="caution">
    <text evidence="3">The sequence shown here is derived from an EMBL/GenBank/DDBJ whole genome shotgun (WGS) entry which is preliminary data.</text>
</comment>
<dbReference type="Proteomes" id="UP000034832">
    <property type="component" value="Unassembled WGS sequence"/>
</dbReference>
<dbReference type="InterPro" id="IPR013159">
    <property type="entry name" value="DnaA_C"/>
</dbReference>
<dbReference type="SMART" id="SM00760">
    <property type="entry name" value="Bac_DnaA_C"/>
    <property type="match status" value="1"/>
</dbReference>
<keyword evidence="4" id="KW-1185">Reference proteome</keyword>
<reference evidence="3" key="1">
    <citation type="submission" date="2019-04" db="EMBL/GenBank/DDBJ databases">
        <title>Whole genome sequencing of cave bacteria.</title>
        <authorList>
            <person name="Gan H.M."/>
            <person name="Barton H."/>
            <person name="Savka M.A."/>
        </authorList>
    </citation>
    <scope>NUCLEOTIDE SEQUENCE [LARGE SCALE GENOMIC DNA]</scope>
    <source>
        <strain evidence="3">LC387</strain>
    </source>
</reference>
<evidence type="ECO:0000313" key="3">
    <source>
        <dbReference type="EMBL" id="TKT73722.1"/>
    </source>
</evidence>
<evidence type="ECO:0000256" key="1">
    <source>
        <dbReference type="SAM" id="MobiDB-lite"/>
    </source>
</evidence>
<dbReference type="SUPFAM" id="SSF48295">
    <property type="entry name" value="TrpR-like"/>
    <property type="match status" value="1"/>
</dbReference>
<feature type="region of interest" description="Disordered" evidence="1">
    <location>
        <begin position="1"/>
        <end position="21"/>
    </location>
</feature>
<dbReference type="RefSeq" id="WP_046830222.1">
    <property type="nucleotide sequence ID" value="NZ_LBIA02000001.1"/>
</dbReference>
<accession>A0A4U6BT00</accession>